<keyword evidence="5 7" id="KW-0472">Membrane</keyword>
<evidence type="ECO:0000256" key="1">
    <source>
        <dbReference type="ARBA" id="ARBA00004141"/>
    </source>
</evidence>
<dbReference type="InterPro" id="IPR024989">
    <property type="entry name" value="MFS_assoc_dom"/>
</dbReference>
<reference evidence="9 10" key="2">
    <citation type="journal article" date="2008" name="Nature">
        <title>The Phaeodactylum genome reveals the evolutionary history of diatom genomes.</title>
        <authorList>
            <person name="Bowler C."/>
            <person name="Allen A.E."/>
            <person name="Badger J.H."/>
            <person name="Grimwood J."/>
            <person name="Jabbari K."/>
            <person name="Kuo A."/>
            <person name="Maheswari U."/>
            <person name="Martens C."/>
            <person name="Maumus F."/>
            <person name="Otillar R.P."/>
            <person name="Rayko E."/>
            <person name="Salamov A."/>
            <person name="Vandepoele K."/>
            <person name="Beszteri B."/>
            <person name="Gruber A."/>
            <person name="Heijde M."/>
            <person name="Katinka M."/>
            <person name="Mock T."/>
            <person name="Valentin K."/>
            <person name="Verret F."/>
            <person name="Berges J.A."/>
            <person name="Brownlee C."/>
            <person name="Cadoret J.P."/>
            <person name="Chiovitti A."/>
            <person name="Choi C.J."/>
            <person name="Coesel S."/>
            <person name="De Martino A."/>
            <person name="Detter J.C."/>
            <person name="Durkin C."/>
            <person name="Falciatore A."/>
            <person name="Fournet J."/>
            <person name="Haruta M."/>
            <person name="Huysman M.J."/>
            <person name="Jenkins B.D."/>
            <person name="Jiroutova K."/>
            <person name="Jorgensen R.E."/>
            <person name="Joubert Y."/>
            <person name="Kaplan A."/>
            <person name="Kroger N."/>
            <person name="Kroth P.G."/>
            <person name="La Roche J."/>
            <person name="Lindquist E."/>
            <person name="Lommer M."/>
            <person name="Martin-Jezequel V."/>
            <person name="Lopez P.J."/>
            <person name="Lucas S."/>
            <person name="Mangogna M."/>
            <person name="McGinnis K."/>
            <person name="Medlin L.K."/>
            <person name="Montsant A."/>
            <person name="Oudot-Le Secq M.P."/>
            <person name="Napoli C."/>
            <person name="Obornik M."/>
            <person name="Parker M.S."/>
            <person name="Petit J.L."/>
            <person name="Porcel B.M."/>
            <person name="Poulsen N."/>
            <person name="Robison M."/>
            <person name="Rychlewski L."/>
            <person name="Rynearson T.A."/>
            <person name="Schmutz J."/>
            <person name="Shapiro H."/>
            <person name="Siaut M."/>
            <person name="Stanley M."/>
            <person name="Sussman M.R."/>
            <person name="Taylor A.R."/>
            <person name="Vardi A."/>
            <person name="von Dassow P."/>
            <person name="Vyverman W."/>
            <person name="Willis A."/>
            <person name="Wyrwicz L.S."/>
            <person name="Rokhsar D.S."/>
            <person name="Weissenbach J."/>
            <person name="Armbrust E.V."/>
            <person name="Green B.R."/>
            <person name="Van de Peer Y."/>
            <person name="Grigoriev I.V."/>
        </authorList>
    </citation>
    <scope>NUCLEOTIDE SEQUENCE [LARGE SCALE GENOMIC DNA]</scope>
    <source>
        <strain evidence="9 10">CCMP1335</strain>
    </source>
</reference>
<gene>
    <name evidence="9" type="ORF">THAPSDRAFT_3756</name>
</gene>
<keyword evidence="10" id="KW-1185">Reference proteome</keyword>
<dbReference type="Proteomes" id="UP000001449">
    <property type="component" value="Chromosome 3"/>
</dbReference>
<feature type="transmembrane region" description="Helical" evidence="7">
    <location>
        <begin position="239"/>
        <end position="259"/>
    </location>
</feature>
<proteinExistence type="inferred from homology"/>
<evidence type="ECO:0000256" key="2">
    <source>
        <dbReference type="ARBA" id="ARBA00005241"/>
    </source>
</evidence>
<feature type="transmembrane region" description="Helical" evidence="7">
    <location>
        <begin position="352"/>
        <end position="372"/>
    </location>
</feature>
<protein>
    <recommendedName>
        <fullName evidence="8">Major facilitator superfamily associated domain-containing protein</fullName>
    </recommendedName>
</protein>
<organism evidence="9 10">
    <name type="scientific">Thalassiosira pseudonana</name>
    <name type="common">Marine diatom</name>
    <name type="synonym">Cyclotella nana</name>
    <dbReference type="NCBI Taxonomy" id="35128"/>
    <lineage>
        <taxon>Eukaryota</taxon>
        <taxon>Sar</taxon>
        <taxon>Stramenopiles</taxon>
        <taxon>Ochrophyta</taxon>
        <taxon>Bacillariophyta</taxon>
        <taxon>Coscinodiscophyceae</taxon>
        <taxon>Thalassiosirophycidae</taxon>
        <taxon>Thalassiosirales</taxon>
        <taxon>Thalassiosiraceae</taxon>
        <taxon>Thalassiosira</taxon>
    </lineage>
</organism>
<dbReference type="SUPFAM" id="SSF103473">
    <property type="entry name" value="MFS general substrate transporter"/>
    <property type="match status" value="1"/>
</dbReference>
<feature type="domain" description="Major facilitator superfamily associated" evidence="8">
    <location>
        <begin position="83"/>
        <end position="473"/>
    </location>
</feature>
<dbReference type="Pfam" id="PF12832">
    <property type="entry name" value="MFS_1_like"/>
    <property type="match status" value="1"/>
</dbReference>
<keyword evidence="3 7" id="KW-0812">Transmembrane</keyword>
<evidence type="ECO:0000256" key="5">
    <source>
        <dbReference type="ARBA" id="ARBA00023136"/>
    </source>
</evidence>
<dbReference type="PANTHER" id="PTHR16172">
    <property type="entry name" value="MAJOR FACILITATOR SUPERFAMILY DOMAIN-CONTAINING PROTEIN 6-LIKE"/>
    <property type="match status" value="1"/>
</dbReference>
<evidence type="ECO:0000313" key="9">
    <source>
        <dbReference type="EMBL" id="EED94410.1"/>
    </source>
</evidence>
<feature type="transmembrane region" description="Helical" evidence="7">
    <location>
        <begin position="214"/>
        <end position="233"/>
    </location>
</feature>
<evidence type="ECO:0000313" key="10">
    <source>
        <dbReference type="Proteomes" id="UP000001449"/>
    </source>
</evidence>
<feature type="transmembrane region" description="Helical" evidence="7">
    <location>
        <begin position="173"/>
        <end position="193"/>
    </location>
</feature>
<dbReference type="PANTHER" id="PTHR16172:SF41">
    <property type="entry name" value="MAJOR FACILITATOR SUPERFAMILY DOMAIN-CONTAINING PROTEIN 6-LIKE"/>
    <property type="match status" value="1"/>
</dbReference>
<dbReference type="AlphaFoldDB" id="B8BYP3"/>
<sequence length="490" mass="53872">MTADGHYDTINDEAVFYDEGDTDNPADAMRPHDSQSPHSSTYHHHTKPIRAFRPRLIFCPLFAWNAITGGKFIAPMLEHLSPNFTEGMIGLTLSIQYAIVALLAGWGGRLADMEEKQSSWGWGRLKVLCWGILIGTISFLGHNLPAMLRSTDGDDALDNSFQYWDYFEMTWHIAMRSLWAVSFVLTAPAMDGLTLAHLECIDGASQMDFGKERMWGAAWWGLGSLVAGFGVDYCGFDFLSALAIVFALGVYFAVSLYMWGLNRDSTGAFSQSNEQSVGGLTIGVELGESHQPSGRTETPNEDKFGTKDLFLMMCPTCYGSALIFFIFTFSIGLAVVDNLAFIFFEFLGASEAMNGLTVVFTVIFELPLFYLSPHLLQRYGPGKLLVIAGVAYVIRVFGYTLVPEGHMWVILLLESLHGVSYACSKTGSVEFVARVTPKGYDASGQGLLFTIRFLGVVVGLAVGGWAQEAYGPRTLCFSVDTRGVMQQADK</sequence>
<name>B8BYP3_THAPS</name>
<evidence type="ECO:0000259" key="8">
    <source>
        <dbReference type="Pfam" id="PF12832"/>
    </source>
</evidence>
<dbReference type="Gene3D" id="1.20.1250.20">
    <property type="entry name" value="MFS general substrate transporter like domains"/>
    <property type="match status" value="2"/>
</dbReference>
<feature type="transmembrane region" description="Helical" evidence="7">
    <location>
        <begin position="127"/>
        <end position="148"/>
    </location>
</feature>
<feature type="transmembrane region" description="Helical" evidence="7">
    <location>
        <begin position="447"/>
        <end position="466"/>
    </location>
</feature>
<dbReference type="OMA" id="INWNIST"/>
<evidence type="ECO:0000256" key="7">
    <source>
        <dbReference type="SAM" id="Phobius"/>
    </source>
</evidence>
<evidence type="ECO:0000256" key="4">
    <source>
        <dbReference type="ARBA" id="ARBA00022989"/>
    </source>
</evidence>
<feature type="transmembrane region" description="Helical" evidence="7">
    <location>
        <begin position="384"/>
        <end position="402"/>
    </location>
</feature>
<dbReference type="eggNOG" id="KOG3762">
    <property type="taxonomic scope" value="Eukaryota"/>
</dbReference>
<comment type="similarity">
    <text evidence="2">Belongs to the major facilitator superfamily. MFSD6 family.</text>
</comment>
<dbReference type="InterPro" id="IPR051717">
    <property type="entry name" value="MFS_MFSD6"/>
</dbReference>
<dbReference type="InParanoid" id="B8BYP3"/>
<comment type="subcellular location">
    <subcellularLocation>
        <location evidence="1">Membrane</location>
        <topology evidence="1">Multi-pass membrane protein</topology>
    </subcellularLocation>
</comment>
<feature type="region of interest" description="Disordered" evidence="6">
    <location>
        <begin position="21"/>
        <end position="44"/>
    </location>
</feature>
<reference evidence="9 10" key="1">
    <citation type="journal article" date="2004" name="Science">
        <title>The genome of the diatom Thalassiosira pseudonana: ecology, evolution, and metabolism.</title>
        <authorList>
            <person name="Armbrust E.V."/>
            <person name="Berges J.A."/>
            <person name="Bowler C."/>
            <person name="Green B.R."/>
            <person name="Martinez D."/>
            <person name="Putnam N.H."/>
            <person name="Zhou S."/>
            <person name="Allen A.E."/>
            <person name="Apt K.E."/>
            <person name="Bechner M."/>
            <person name="Brzezinski M.A."/>
            <person name="Chaal B.K."/>
            <person name="Chiovitti A."/>
            <person name="Davis A.K."/>
            <person name="Demarest M.S."/>
            <person name="Detter J.C."/>
            <person name="Glavina T."/>
            <person name="Goodstein D."/>
            <person name="Hadi M.Z."/>
            <person name="Hellsten U."/>
            <person name="Hildebrand M."/>
            <person name="Jenkins B.D."/>
            <person name="Jurka J."/>
            <person name="Kapitonov V.V."/>
            <person name="Kroger N."/>
            <person name="Lau W.W."/>
            <person name="Lane T.W."/>
            <person name="Larimer F.W."/>
            <person name="Lippmeier J.C."/>
            <person name="Lucas S."/>
            <person name="Medina M."/>
            <person name="Montsant A."/>
            <person name="Obornik M."/>
            <person name="Parker M.S."/>
            <person name="Palenik B."/>
            <person name="Pazour G.J."/>
            <person name="Richardson P.M."/>
            <person name="Rynearson T.A."/>
            <person name="Saito M.A."/>
            <person name="Schwartz D.C."/>
            <person name="Thamatrakoln K."/>
            <person name="Valentin K."/>
            <person name="Vardi A."/>
            <person name="Wilkerson F.P."/>
            <person name="Rokhsar D.S."/>
        </authorList>
    </citation>
    <scope>NUCLEOTIDE SEQUENCE [LARGE SCALE GENOMIC DNA]</scope>
    <source>
        <strain evidence="9 10">CCMP1335</strain>
    </source>
</reference>
<keyword evidence="4 7" id="KW-1133">Transmembrane helix</keyword>
<dbReference type="GO" id="GO:0016020">
    <property type="term" value="C:membrane"/>
    <property type="evidence" value="ECO:0000318"/>
    <property type="project" value="GO_Central"/>
</dbReference>
<dbReference type="EMBL" id="CM000640">
    <property type="protein sequence ID" value="EED94410.1"/>
    <property type="molecule type" value="Genomic_DNA"/>
</dbReference>
<dbReference type="PaxDb" id="35128-Thaps3756"/>
<feature type="transmembrane region" description="Helical" evidence="7">
    <location>
        <begin position="56"/>
        <end position="76"/>
    </location>
</feature>
<evidence type="ECO:0000256" key="3">
    <source>
        <dbReference type="ARBA" id="ARBA00022692"/>
    </source>
</evidence>
<dbReference type="RefSeq" id="XP_002288974.1">
    <property type="nucleotide sequence ID" value="XM_002288938.1"/>
</dbReference>
<dbReference type="KEGG" id="tps:THAPSDRAFT_3756"/>
<feature type="transmembrane region" description="Helical" evidence="7">
    <location>
        <begin position="88"/>
        <end position="106"/>
    </location>
</feature>
<dbReference type="GeneID" id="7449546"/>
<accession>B8BYP3</accession>
<evidence type="ECO:0000256" key="6">
    <source>
        <dbReference type="SAM" id="MobiDB-lite"/>
    </source>
</evidence>
<dbReference type="InterPro" id="IPR036259">
    <property type="entry name" value="MFS_trans_sf"/>
</dbReference>
<dbReference type="HOGENOM" id="CLU_557259_0_0_1"/>